<dbReference type="RefSeq" id="XP_062663033.1">
    <property type="nucleotide sequence ID" value="XM_062805934.1"/>
</dbReference>
<evidence type="ECO:0000259" key="8">
    <source>
        <dbReference type="Pfam" id="PF20684"/>
    </source>
</evidence>
<accession>A0AAE0HNM6</accession>
<feature type="transmembrane region" description="Helical" evidence="7">
    <location>
        <begin position="162"/>
        <end position="183"/>
    </location>
</feature>
<keyword evidence="4 7" id="KW-0472">Membrane</keyword>
<reference evidence="9" key="2">
    <citation type="submission" date="2023-06" db="EMBL/GenBank/DDBJ databases">
        <authorList>
            <consortium name="Lawrence Berkeley National Laboratory"/>
            <person name="Haridas S."/>
            <person name="Hensen N."/>
            <person name="Bonometti L."/>
            <person name="Westerberg I."/>
            <person name="Brannstrom I.O."/>
            <person name="Guillou S."/>
            <person name="Cros-Aarteil S."/>
            <person name="Calhoun S."/>
            <person name="Kuo A."/>
            <person name="Mondo S."/>
            <person name="Pangilinan J."/>
            <person name="Riley R."/>
            <person name="Labutti K."/>
            <person name="Andreopoulos B."/>
            <person name="Lipzen A."/>
            <person name="Chen C."/>
            <person name="Yanf M."/>
            <person name="Daum C."/>
            <person name="Ng V."/>
            <person name="Clum A."/>
            <person name="Steindorff A."/>
            <person name="Ohm R."/>
            <person name="Martin F."/>
            <person name="Silar P."/>
            <person name="Natvig D."/>
            <person name="Lalanne C."/>
            <person name="Gautier V."/>
            <person name="Ament-Velasquez S.L."/>
            <person name="Kruys A."/>
            <person name="Hutchinson M.I."/>
            <person name="Powell A.J."/>
            <person name="Barry K."/>
            <person name="Miller A.N."/>
            <person name="Grigoriev I.V."/>
            <person name="Debuchy R."/>
            <person name="Gladieux P."/>
            <person name="Thoren M.H."/>
            <person name="Johannesson H."/>
        </authorList>
    </citation>
    <scope>NUCLEOTIDE SEQUENCE</scope>
    <source>
        <strain evidence="9">CBS 168.71</strain>
    </source>
</reference>
<reference evidence="9" key="1">
    <citation type="journal article" date="2023" name="Mol. Phylogenet. Evol.">
        <title>Genome-scale phylogeny and comparative genomics of the fungal order Sordariales.</title>
        <authorList>
            <person name="Hensen N."/>
            <person name="Bonometti L."/>
            <person name="Westerberg I."/>
            <person name="Brannstrom I.O."/>
            <person name="Guillou S."/>
            <person name="Cros-Aarteil S."/>
            <person name="Calhoun S."/>
            <person name="Haridas S."/>
            <person name="Kuo A."/>
            <person name="Mondo S."/>
            <person name="Pangilinan J."/>
            <person name="Riley R."/>
            <person name="LaButti K."/>
            <person name="Andreopoulos B."/>
            <person name="Lipzen A."/>
            <person name="Chen C."/>
            <person name="Yan M."/>
            <person name="Daum C."/>
            <person name="Ng V."/>
            <person name="Clum A."/>
            <person name="Steindorff A."/>
            <person name="Ohm R.A."/>
            <person name="Martin F."/>
            <person name="Silar P."/>
            <person name="Natvig D.O."/>
            <person name="Lalanne C."/>
            <person name="Gautier V."/>
            <person name="Ament-Velasquez S.L."/>
            <person name="Kruys A."/>
            <person name="Hutchinson M.I."/>
            <person name="Powell A.J."/>
            <person name="Barry K."/>
            <person name="Miller A.N."/>
            <person name="Grigoriev I.V."/>
            <person name="Debuchy R."/>
            <person name="Gladieux P."/>
            <person name="Hiltunen Thoren M."/>
            <person name="Johannesson H."/>
        </authorList>
    </citation>
    <scope>NUCLEOTIDE SEQUENCE</scope>
    <source>
        <strain evidence="9">CBS 168.71</strain>
    </source>
</reference>
<dbReference type="GeneID" id="87842882"/>
<dbReference type="Pfam" id="PF20684">
    <property type="entry name" value="Fung_rhodopsin"/>
    <property type="match status" value="1"/>
</dbReference>
<feature type="region of interest" description="Disordered" evidence="6">
    <location>
        <begin position="1"/>
        <end position="22"/>
    </location>
</feature>
<feature type="region of interest" description="Disordered" evidence="6">
    <location>
        <begin position="330"/>
        <end position="376"/>
    </location>
</feature>
<sequence length="474" mass="52135">MKLLLPRQEPNPSPLSPGLPEHSEFDPDDYCARRLAGLETGPIPDIGPGTAAAIWVLVALATSFLGLRIYCKIWRSRGIWWDDLVLIISWTMFLASSIMSHRAITLGLGRYACDIHPPTNLSRIAFEGGGLGSLFTVLAIVWSKTSFGITLLRLARDRLRWALGGVVVAMNVAMGLQAVFVWVRCDPVEKNWRPEVGGRCWEREVSNGYAVFSAVLSGVCDVLFALLPWYLVWGLRMRKKEKIGVVVAMSMGVFAGITSFVKSGHIRDMGSKDFTHDGCYLITLATAEIATTIMASCIPVLRVLFRDLRDVTPTEISWTGVLQHYHYHKSDSTGETTKGVVRSPADASVPAEDGNGGNPQETPDQPDQRHSRTAPKLWRTLWDFRKSAGSRTKPPIRVSPAADATPVAPYVAAQNISQRVLVCVSGQSTPSEGAPTEGVIVQTQEFEIKYEGRRPRTGSAAGYEMERIEIQQAK</sequence>
<proteinExistence type="inferred from homology"/>
<dbReference type="Proteomes" id="UP001278766">
    <property type="component" value="Unassembled WGS sequence"/>
</dbReference>
<evidence type="ECO:0000256" key="1">
    <source>
        <dbReference type="ARBA" id="ARBA00004141"/>
    </source>
</evidence>
<dbReference type="GO" id="GO:0016020">
    <property type="term" value="C:membrane"/>
    <property type="evidence" value="ECO:0007669"/>
    <property type="project" value="UniProtKB-SubCell"/>
</dbReference>
<evidence type="ECO:0000256" key="4">
    <source>
        <dbReference type="ARBA" id="ARBA00023136"/>
    </source>
</evidence>
<evidence type="ECO:0000256" key="3">
    <source>
        <dbReference type="ARBA" id="ARBA00022989"/>
    </source>
</evidence>
<dbReference type="PANTHER" id="PTHR33048:SF42">
    <property type="entry name" value="INTEGRAL MEMBRANE PROTEIN"/>
    <property type="match status" value="1"/>
</dbReference>
<evidence type="ECO:0000256" key="2">
    <source>
        <dbReference type="ARBA" id="ARBA00022692"/>
    </source>
</evidence>
<gene>
    <name evidence="9" type="ORF">B0H64DRAFT_430516</name>
</gene>
<comment type="subcellular location">
    <subcellularLocation>
        <location evidence="1">Membrane</location>
        <topology evidence="1">Multi-pass membrane protein</topology>
    </subcellularLocation>
</comment>
<feature type="domain" description="Rhodopsin" evidence="8">
    <location>
        <begin position="67"/>
        <end position="306"/>
    </location>
</feature>
<keyword evidence="10" id="KW-1185">Reference proteome</keyword>
<feature type="transmembrane region" description="Helical" evidence="7">
    <location>
        <begin position="83"/>
        <end position="104"/>
    </location>
</feature>
<evidence type="ECO:0000256" key="6">
    <source>
        <dbReference type="SAM" id="MobiDB-lite"/>
    </source>
</evidence>
<feature type="transmembrane region" description="Helical" evidence="7">
    <location>
        <begin position="243"/>
        <end position="261"/>
    </location>
</feature>
<keyword evidence="2 7" id="KW-0812">Transmembrane</keyword>
<organism evidence="9 10">
    <name type="scientific">Chaetomium fimeti</name>
    <dbReference type="NCBI Taxonomy" id="1854472"/>
    <lineage>
        <taxon>Eukaryota</taxon>
        <taxon>Fungi</taxon>
        <taxon>Dikarya</taxon>
        <taxon>Ascomycota</taxon>
        <taxon>Pezizomycotina</taxon>
        <taxon>Sordariomycetes</taxon>
        <taxon>Sordariomycetidae</taxon>
        <taxon>Sordariales</taxon>
        <taxon>Chaetomiaceae</taxon>
        <taxon>Chaetomium</taxon>
    </lineage>
</organism>
<feature type="transmembrane region" description="Helical" evidence="7">
    <location>
        <begin position="281"/>
        <end position="305"/>
    </location>
</feature>
<protein>
    <recommendedName>
        <fullName evidence="8">Rhodopsin domain-containing protein</fullName>
    </recommendedName>
</protein>
<feature type="transmembrane region" description="Helical" evidence="7">
    <location>
        <begin position="52"/>
        <end position="71"/>
    </location>
</feature>
<dbReference type="EMBL" id="JAUEPN010000002">
    <property type="protein sequence ID" value="KAK3299519.1"/>
    <property type="molecule type" value="Genomic_DNA"/>
</dbReference>
<evidence type="ECO:0000256" key="7">
    <source>
        <dbReference type="SAM" id="Phobius"/>
    </source>
</evidence>
<comment type="similarity">
    <text evidence="5">Belongs to the SAT4 family.</text>
</comment>
<dbReference type="InterPro" id="IPR052337">
    <property type="entry name" value="SAT4-like"/>
</dbReference>
<evidence type="ECO:0000256" key="5">
    <source>
        <dbReference type="ARBA" id="ARBA00038359"/>
    </source>
</evidence>
<evidence type="ECO:0000313" key="10">
    <source>
        <dbReference type="Proteomes" id="UP001278766"/>
    </source>
</evidence>
<dbReference type="InterPro" id="IPR049326">
    <property type="entry name" value="Rhodopsin_dom_fungi"/>
</dbReference>
<dbReference type="AlphaFoldDB" id="A0AAE0HNM6"/>
<feature type="transmembrane region" description="Helical" evidence="7">
    <location>
        <begin position="124"/>
        <end position="142"/>
    </location>
</feature>
<dbReference type="PANTHER" id="PTHR33048">
    <property type="entry name" value="PTH11-LIKE INTEGRAL MEMBRANE PROTEIN (AFU_ORTHOLOGUE AFUA_5G11245)"/>
    <property type="match status" value="1"/>
</dbReference>
<feature type="transmembrane region" description="Helical" evidence="7">
    <location>
        <begin position="209"/>
        <end position="231"/>
    </location>
</feature>
<evidence type="ECO:0000313" key="9">
    <source>
        <dbReference type="EMBL" id="KAK3299519.1"/>
    </source>
</evidence>
<name>A0AAE0HNM6_9PEZI</name>
<keyword evidence="3 7" id="KW-1133">Transmembrane helix</keyword>
<comment type="caution">
    <text evidence="9">The sequence shown here is derived from an EMBL/GenBank/DDBJ whole genome shotgun (WGS) entry which is preliminary data.</text>
</comment>